<dbReference type="InterPro" id="IPR001406">
    <property type="entry name" value="PsdUridine_synth_TruA"/>
</dbReference>
<evidence type="ECO:0000256" key="3">
    <source>
        <dbReference type="ARBA" id="ARBA00023235"/>
    </source>
</evidence>
<keyword evidence="3 4" id="KW-0413">Isomerase</keyword>
<comment type="caution">
    <text evidence="7">The sequence shown here is derived from an EMBL/GenBank/DDBJ whole genome shotgun (WGS) entry which is preliminary data.</text>
</comment>
<evidence type="ECO:0000256" key="4">
    <source>
        <dbReference type="HAMAP-Rule" id="MF_00171"/>
    </source>
</evidence>
<dbReference type="PIRSF" id="PIRSF001430">
    <property type="entry name" value="tRNA_psdUrid_synth"/>
    <property type="match status" value="1"/>
</dbReference>
<dbReference type="InterPro" id="IPR020094">
    <property type="entry name" value="TruA/RsuA/RluB/E/F_N"/>
</dbReference>
<dbReference type="InterPro" id="IPR020095">
    <property type="entry name" value="PsdUridine_synth_TruA_C"/>
</dbReference>
<evidence type="ECO:0000313" key="8">
    <source>
        <dbReference type="Proteomes" id="UP001209076"/>
    </source>
</evidence>
<accession>A0ABT2PTK9</accession>
<reference evidence="8" key="1">
    <citation type="submission" date="2023-07" db="EMBL/GenBank/DDBJ databases">
        <title>Novel Mycoplasma species identified in domestic and wild animals.</title>
        <authorList>
            <person name="Volokhov D.V."/>
            <person name="Furtak V.A."/>
            <person name="Zagorodnyaya T.A."/>
        </authorList>
    </citation>
    <scope>NUCLEOTIDE SEQUENCE [LARGE SCALE GENOMIC DNA]</scope>
    <source>
        <strain evidence="8">92-19</strain>
    </source>
</reference>
<dbReference type="InterPro" id="IPR020103">
    <property type="entry name" value="PsdUridine_synth_cat_dom_sf"/>
</dbReference>
<dbReference type="Proteomes" id="UP001209076">
    <property type="component" value="Unassembled WGS sequence"/>
</dbReference>
<keyword evidence="8" id="KW-1185">Reference proteome</keyword>
<evidence type="ECO:0000313" key="7">
    <source>
        <dbReference type="EMBL" id="MCU0104294.1"/>
    </source>
</evidence>
<gene>
    <name evidence="4 7" type="primary">truA</name>
    <name evidence="7" type="ORF">N7603_01335</name>
</gene>
<feature type="binding site" evidence="4">
    <location>
        <position position="109"/>
    </location>
    <ligand>
        <name>substrate</name>
    </ligand>
</feature>
<dbReference type="Gene3D" id="3.30.70.580">
    <property type="entry name" value="Pseudouridine synthase I, catalytic domain, N-terminal subdomain"/>
    <property type="match status" value="1"/>
</dbReference>
<keyword evidence="2 4" id="KW-0819">tRNA processing</keyword>
<dbReference type="NCBIfam" id="TIGR00071">
    <property type="entry name" value="hisT_truA"/>
    <property type="match status" value="1"/>
</dbReference>
<dbReference type="InterPro" id="IPR020097">
    <property type="entry name" value="PsdUridine_synth_TruA_a/b_dom"/>
</dbReference>
<dbReference type="EMBL" id="JAOEGN010000002">
    <property type="protein sequence ID" value="MCU0104294.1"/>
    <property type="molecule type" value="Genomic_DNA"/>
</dbReference>
<feature type="domain" description="Pseudouridine synthase I TruA alpha/beta" evidence="6">
    <location>
        <begin position="7"/>
        <end position="102"/>
    </location>
</feature>
<comment type="subunit">
    <text evidence="4">Homodimer.</text>
</comment>
<feature type="active site" description="Nucleophile" evidence="4">
    <location>
        <position position="51"/>
    </location>
</feature>
<organism evidence="7 8">
    <name type="scientific">Paracholeplasma vituli</name>
    <dbReference type="NCBI Taxonomy" id="69473"/>
    <lineage>
        <taxon>Bacteria</taxon>
        <taxon>Bacillati</taxon>
        <taxon>Mycoplasmatota</taxon>
        <taxon>Mollicutes</taxon>
        <taxon>Acholeplasmatales</taxon>
        <taxon>Acholeplasmataceae</taxon>
        <taxon>Paracholeplasma</taxon>
    </lineage>
</organism>
<dbReference type="RefSeq" id="WP_262095518.1">
    <property type="nucleotide sequence ID" value="NZ_JAOEGN010000002.1"/>
</dbReference>
<dbReference type="Gene3D" id="3.30.70.660">
    <property type="entry name" value="Pseudouridine synthase I, catalytic domain, C-terminal subdomain"/>
    <property type="match status" value="1"/>
</dbReference>
<dbReference type="EC" id="5.4.99.12" evidence="4"/>
<dbReference type="SUPFAM" id="SSF55120">
    <property type="entry name" value="Pseudouridine synthase"/>
    <property type="match status" value="1"/>
</dbReference>
<evidence type="ECO:0000259" key="6">
    <source>
        <dbReference type="Pfam" id="PF01416"/>
    </source>
</evidence>
<protein>
    <recommendedName>
        <fullName evidence="4">tRNA pseudouridine synthase A</fullName>
        <ecNumber evidence="4">5.4.99.12</ecNumber>
    </recommendedName>
    <alternativeName>
        <fullName evidence="4">tRNA pseudouridine(38-40) synthase</fullName>
    </alternativeName>
    <alternativeName>
        <fullName evidence="4">tRNA pseudouridylate synthase I</fullName>
    </alternativeName>
    <alternativeName>
        <fullName evidence="4">tRNA-uridine isomerase I</fullName>
    </alternativeName>
</protein>
<comment type="function">
    <text evidence="4">Formation of pseudouridine at positions 38, 39 and 40 in the anticodon stem and loop of transfer RNAs.</text>
</comment>
<feature type="domain" description="Pseudouridine synthase I TruA alpha/beta" evidence="6">
    <location>
        <begin position="140"/>
        <end position="241"/>
    </location>
</feature>
<sequence length="241" mass="27366">MRYKLTIAYDGSNYQGFQSQKNGLGIQAVLEDTLSKIVKAPISIVGSGRTDKGVHALGQVCHFDSNTLMPTDAWLRALNTYLPKDIVALDITEVDETFHARFSATKKCYVYLIAKDYNLFRRHHETYIPYPLDAALMQEATAKFEGTHDFIGFGVFVDKKPTVKTMYQSTFLETDTHYVFTFIADGFLKYMVRSIVGTIVDIGRGKRPITVIDTIFETKDRTKVGKTISPEGLYLKQVWYE</sequence>
<name>A0ABT2PTK9_9MOLU</name>
<dbReference type="GO" id="GO:0160147">
    <property type="term" value="F:tRNA pseudouridine(38-40) synthase activity"/>
    <property type="evidence" value="ECO:0007669"/>
    <property type="project" value="UniProtKB-EC"/>
</dbReference>
<dbReference type="HAMAP" id="MF_00171">
    <property type="entry name" value="TruA"/>
    <property type="match status" value="1"/>
</dbReference>
<evidence type="ECO:0000256" key="5">
    <source>
        <dbReference type="RuleBase" id="RU003792"/>
    </source>
</evidence>
<dbReference type="PANTHER" id="PTHR11142">
    <property type="entry name" value="PSEUDOURIDYLATE SYNTHASE"/>
    <property type="match status" value="1"/>
</dbReference>
<evidence type="ECO:0000256" key="2">
    <source>
        <dbReference type="ARBA" id="ARBA00022694"/>
    </source>
</evidence>
<comment type="similarity">
    <text evidence="1 4 5">Belongs to the tRNA pseudouridine synthase TruA family.</text>
</comment>
<dbReference type="Pfam" id="PF01416">
    <property type="entry name" value="PseudoU_synth_1"/>
    <property type="match status" value="2"/>
</dbReference>
<comment type="catalytic activity">
    <reaction evidence="4 5">
        <text>uridine(38/39/40) in tRNA = pseudouridine(38/39/40) in tRNA</text>
        <dbReference type="Rhea" id="RHEA:22376"/>
        <dbReference type="Rhea" id="RHEA-COMP:10085"/>
        <dbReference type="Rhea" id="RHEA-COMP:10087"/>
        <dbReference type="ChEBI" id="CHEBI:65314"/>
        <dbReference type="ChEBI" id="CHEBI:65315"/>
        <dbReference type="EC" id="5.4.99.12"/>
    </reaction>
</comment>
<dbReference type="PANTHER" id="PTHR11142:SF0">
    <property type="entry name" value="TRNA PSEUDOURIDINE SYNTHASE-LIKE 1"/>
    <property type="match status" value="1"/>
</dbReference>
<comment type="caution">
    <text evidence="4">Lacks conserved residue(s) required for the propagation of feature annotation.</text>
</comment>
<proteinExistence type="inferred from homology"/>
<evidence type="ECO:0000256" key="1">
    <source>
        <dbReference type="ARBA" id="ARBA00009375"/>
    </source>
</evidence>
<dbReference type="CDD" id="cd02570">
    <property type="entry name" value="PseudoU_synth_EcTruA"/>
    <property type="match status" value="1"/>
</dbReference>